<evidence type="ECO:0000313" key="3">
    <source>
        <dbReference type="EnsemblMetazoa" id="AFUN004387-PA"/>
    </source>
</evidence>
<feature type="signal peptide" evidence="2">
    <location>
        <begin position="1"/>
        <end position="20"/>
    </location>
</feature>
<reference evidence="3" key="1">
    <citation type="submission" date="2020-05" db="UniProtKB">
        <authorList>
            <consortium name="EnsemblMetazoa"/>
        </authorList>
    </citation>
    <scope>IDENTIFICATION</scope>
    <source>
        <strain evidence="3">FUMOZ</strain>
    </source>
</reference>
<dbReference type="AlphaFoldDB" id="A0A182RDW5"/>
<feature type="region of interest" description="Disordered" evidence="1">
    <location>
        <begin position="225"/>
        <end position="297"/>
    </location>
</feature>
<feature type="compositionally biased region" description="Basic residues" evidence="1">
    <location>
        <begin position="180"/>
        <end position="195"/>
    </location>
</feature>
<dbReference type="InterPro" id="IPR031959">
    <property type="entry name" value="DUF4779"/>
</dbReference>
<dbReference type="VEuPathDB" id="VectorBase:AFUN2_007012"/>
<evidence type="ECO:0000256" key="2">
    <source>
        <dbReference type="SAM" id="SignalP"/>
    </source>
</evidence>
<evidence type="ECO:0000256" key="1">
    <source>
        <dbReference type="SAM" id="MobiDB-lite"/>
    </source>
</evidence>
<accession>A0A182RDW5</accession>
<feature type="compositionally biased region" description="Basic and acidic residues" evidence="1">
    <location>
        <begin position="104"/>
        <end position="179"/>
    </location>
</feature>
<dbReference type="VEuPathDB" id="VectorBase:AFUN004387"/>
<protein>
    <submittedName>
        <fullName evidence="3">Uncharacterized protein</fullName>
    </submittedName>
</protein>
<dbReference type="EnsemblMetazoa" id="AFUN004387-RA">
    <property type="protein sequence ID" value="AFUN004387-PA"/>
    <property type="gene ID" value="AFUN004387"/>
</dbReference>
<name>A0A182RDW5_ANOFN</name>
<sequence>MQLRVMLWFCGCLVVGLVAGAPRVQRSTDEGASSYYYFSRSPGHSIHLGTPFDELPVIPTLTETKYFPTVHVHHAEDSGNHEGKGLFESGEDEDDHAAYRVVEHDHEEEGGSSYDEDHHAKKGGKSDIGYDKKHALDHASKGSYGKEDHKQHYAHDGDRKHSHHDEGSHYNDHHAEAKRTKGGKHHEKKHHKKGSKTTGYHNVYHKDEYKKEHVFYDTSDHTGQFKKYGSSHEQHANEAGQHAKGGLEDRAHQESSHKKVGSKQHGSYDKHHGAFQNGHGQEEHHYDVSGYGQKHGHTGLGERGYKIIHPYSKRKMQTFCHYETRNIERKQNQTKKNQPLNGLPKLHLRKKRSICAFA</sequence>
<keyword evidence="2" id="KW-0732">Signal</keyword>
<organism evidence="3">
    <name type="scientific">Anopheles funestus</name>
    <name type="common">African malaria mosquito</name>
    <dbReference type="NCBI Taxonomy" id="62324"/>
    <lineage>
        <taxon>Eukaryota</taxon>
        <taxon>Metazoa</taxon>
        <taxon>Ecdysozoa</taxon>
        <taxon>Arthropoda</taxon>
        <taxon>Hexapoda</taxon>
        <taxon>Insecta</taxon>
        <taxon>Pterygota</taxon>
        <taxon>Neoptera</taxon>
        <taxon>Endopterygota</taxon>
        <taxon>Diptera</taxon>
        <taxon>Nematocera</taxon>
        <taxon>Culicoidea</taxon>
        <taxon>Culicidae</taxon>
        <taxon>Anophelinae</taxon>
        <taxon>Anopheles</taxon>
    </lineage>
</organism>
<dbReference type="Pfam" id="PF16009">
    <property type="entry name" value="DUF4779"/>
    <property type="match status" value="1"/>
</dbReference>
<proteinExistence type="predicted"/>
<dbReference type="STRING" id="62324.A0A182RDW5"/>
<feature type="region of interest" description="Disordered" evidence="1">
    <location>
        <begin position="104"/>
        <end position="202"/>
    </location>
</feature>
<feature type="compositionally biased region" description="Basic and acidic residues" evidence="1">
    <location>
        <begin position="245"/>
        <end position="257"/>
    </location>
</feature>
<feature type="chain" id="PRO_5021318591" evidence="2">
    <location>
        <begin position="21"/>
        <end position="358"/>
    </location>
</feature>